<evidence type="ECO:0000259" key="3">
    <source>
        <dbReference type="PROSITE" id="PS50923"/>
    </source>
</evidence>
<accession>A0ABD2WUZ3</accession>
<dbReference type="AlphaFoldDB" id="A0ABD2WUZ3"/>
<evidence type="ECO:0000313" key="4">
    <source>
        <dbReference type="EMBL" id="KAL3396894.1"/>
    </source>
</evidence>
<dbReference type="Gene3D" id="2.10.70.10">
    <property type="entry name" value="Complement Module, domain 1"/>
    <property type="match status" value="1"/>
</dbReference>
<comment type="caution">
    <text evidence="4">The sequence shown here is derived from an EMBL/GenBank/DDBJ whole genome shotgun (WGS) entry which is preliminary data.</text>
</comment>
<evidence type="ECO:0000313" key="5">
    <source>
        <dbReference type="Proteomes" id="UP001627154"/>
    </source>
</evidence>
<dbReference type="InterPro" id="IPR000436">
    <property type="entry name" value="Sushi_SCR_CCP_dom"/>
</dbReference>
<feature type="domain" description="Sushi" evidence="3">
    <location>
        <begin position="93"/>
        <end position="150"/>
    </location>
</feature>
<protein>
    <recommendedName>
        <fullName evidence="3">Sushi domain-containing protein</fullName>
    </recommendedName>
</protein>
<name>A0ABD2WUZ3_9HYME</name>
<gene>
    <name evidence="4" type="ORF">TKK_009265</name>
</gene>
<organism evidence="4 5">
    <name type="scientific">Trichogramma kaykai</name>
    <dbReference type="NCBI Taxonomy" id="54128"/>
    <lineage>
        <taxon>Eukaryota</taxon>
        <taxon>Metazoa</taxon>
        <taxon>Ecdysozoa</taxon>
        <taxon>Arthropoda</taxon>
        <taxon>Hexapoda</taxon>
        <taxon>Insecta</taxon>
        <taxon>Pterygota</taxon>
        <taxon>Neoptera</taxon>
        <taxon>Endopterygota</taxon>
        <taxon>Hymenoptera</taxon>
        <taxon>Apocrita</taxon>
        <taxon>Proctotrupomorpha</taxon>
        <taxon>Chalcidoidea</taxon>
        <taxon>Trichogrammatidae</taxon>
        <taxon>Trichogramma</taxon>
    </lineage>
</organism>
<sequence>MQRAQAKAAKSCTLSQLYSTPRRRIRGRHLAGVGHMSGSKPKKDSELLYDIFSRARYKSNFDKRNCNSNQSAIFSPLSLYITVTLLHQKRAIGECPEVKAPQWGSVRERVRANGSLETIYSCEPGRKIKGHKVLTCTENGWNRPVPTCVPIGNNFQSQYLIDYYYYHVLASRRGVCSLHRKICMLEREGYIGA</sequence>
<dbReference type="InterPro" id="IPR035976">
    <property type="entry name" value="Sushi/SCR/CCP_sf"/>
</dbReference>
<dbReference type="EMBL" id="JBJJXI010000068">
    <property type="protein sequence ID" value="KAL3396894.1"/>
    <property type="molecule type" value="Genomic_DNA"/>
</dbReference>
<reference evidence="4 5" key="1">
    <citation type="journal article" date="2024" name="bioRxiv">
        <title>A reference genome for Trichogramma kaykai: A tiny desert-dwelling parasitoid wasp with competing sex-ratio distorters.</title>
        <authorList>
            <person name="Culotta J."/>
            <person name="Lindsey A.R."/>
        </authorList>
    </citation>
    <scope>NUCLEOTIDE SEQUENCE [LARGE SCALE GENOMIC DNA]</scope>
    <source>
        <strain evidence="4 5">KSX58</strain>
    </source>
</reference>
<proteinExistence type="predicted"/>
<comment type="caution">
    <text evidence="2">Lacks conserved residue(s) required for the propagation of feature annotation.</text>
</comment>
<dbReference type="SUPFAM" id="SSF57535">
    <property type="entry name" value="Complement control module/SCR domain"/>
    <property type="match status" value="1"/>
</dbReference>
<evidence type="ECO:0000256" key="1">
    <source>
        <dbReference type="ARBA" id="ARBA00023157"/>
    </source>
</evidence>
<keyword evidence="5" id="KW-1185">Reference proteome</keyword>
<keyword evidence="1" id="KW-1015">Disulfide bond</keyword>
<dbReference type="PROSITE" id="PS50923">
    <property type="entry name" value="SUSHI"/>
    <property type="match status" value="1"/>
</dbReference>
<dbReference type="Proteomes" id="UP001627154">
    <property type="component" value="Unassembled WGS sequence"/>
</dbReference>
<evidence type="ECO:0000256" key="2">
    <source>
        <dbReference type="PROSITE-ProRule" id="PRU00302"/>
    </source>
</evidence>
<keyword evidence="2" id="KW-0768">Sushi</keyword>
<dbReference type="Pfam" id="PF00084">
    <property type="entry name" value="Sushi"/>
    <property type="match status" value="1"/>
</dbReference>
<dbReference type="CDD" id="cd00033">
    <property type="entry name" value="CCP"/>
    <property type="match status" value="1"/>
</dbReference>
<dbReference type="SMART" id="SM00032">
    <property type="entry name" value="CCP"/>
    <property type="match status" value="1"/>
</dbReference>